<evidence type="ECO:0000256" key="5">
    <source>
        <dbReference type="ARBA" id="ARBA00022694"/>
    </source>
</evidence>
<dbReference type="Gene3D" id="3.60.15.10">
    <property type="entry name" value="Ribonuclease Z/Hydroxyacylglutathione hydrolase-like"/>
    <property type="match status" value="3"/>
</dbReference>
<dbReference type="EMBL" id="MU855371">
    <property type="protein sequence ID" value="KAK3905087.1"/>
    <property type="molecule type" value="Genomic_DNA"/>
</dbReference>
<evidence type="ECO:0000256" key="3">
    <source>
        <dbReference type="ARBA" id="ARBA00007823"/>
    </source>
</evidence>
<evidence type="ECO:0000256" key="4">
    <source>
        <dbReference type="ARBA" id="ARBA00012477"/>
    </source>
</evidence>
<dbReference type="GO" id="GO:0046872">
    <property type="term" value="F:metal ion binding"/>
    <property type="evidence" value="ECO:0007669"/>
    <property type="project" value="UniProtKB-KW"/>
</dbReference>
<comment type="cofactor">
    <cofactor evidence="2">
        <name>Zn(2+)</name>
        <dbReference type="ChEBI" id="CHEBI:29105"/>
    </cofactor>
</comment>
<evidence type="ECO:0000313" key="14">
    <source>
        <dbReference type="EMBL" id="KAK3905087.1"/>
    </source>
</evidence>
<dbReference type="InterPro" id="IPR047151">
    <property type="entry name" value="RNZ2-like"/>
</dbReference>
<dbReference type="EC" id="3.1.26.11" evidence="4"/>
<reference evidence="14" key="2">
    <citation type="submission" date="2023-05" db="EMBL/GenBank/DDBJ databases">
        <authorList>
            <consortium name="Lawrence Berkeley National Laboratory"/>
            <person name="Steindorff A."/>
            <person name="Hensen N."/>
            <person name="Bonometti L."/>
            <person name="Westerberg I."/>
            <person name="Brannstrom I.O."/>
            <person name="Guillou S."/>
            <person name="Cros-Aarteil S."/>
            <person name="Calhoun S."/>
            <person name="Haridas S."/>
            <person name="Kuo A."/>
            <person name="Mondo S."/>
            <person name="Pangilinan J."/>
            <person name="Riley R."/>
            <person name="Labutti K."/>
            <person name="Andreopoulos B."/>
            <person name="Lipzen A."/>
            <person name="Chen C."/>
            <person name="Yanf M."/>
            <person name="Daum C."/>
            <person name="Ng V."/>
            <person name="Clum A."/>
            <person name="Ohm R."/>
            <person name="Martin F."/>
            <person name="Silar P."/>
            <person name="Natvig D."/>
            <person name="Lalanne C."/>
            <person name="Gautier V."/>
            <person name="Ament-Velasquez S.L."/>
            <person name="Kruys A."/>
            <person name="Hutchinson M.I."/>
            <person name="Powell A.J."/>
            <person name="Barry K."/>
            <person name="Miller A.N."/>
            <person name="Grigoriev I.V."/>
            <person name="Debuchy R."/>
            <person name="Gladieux P."/>
            <person name="Thoren M.H."/>
            <person name="Johannesson H."/>
        </authorList>
    </citation>
    <scope>NUCLEOTIDE SEQUENCE</scope>
    <source>
        <strain evidence="14">CBS 103.79</strain>
    </source>
</reference>
<evidence type="ECO:0000259" key="12">
    <source>
        <dbReference type="Pfam" id="PF12706"/>
    </source>
</evidence>
<dbReference type="InterPro" id="IPR036866">
    <property type="entry name" value="RibonucZ/Hydroxyglut_hydro"/>
</dbReference>
<evidence type="ECO:0000256" key="9">
    <source>
        <dbReference type="ARBA" id="ARBA00022801"/>
    </source>
</evidence>
<keyword evidence="5" id="KW-0819">tRNA processing</keyword>
<evidence type="ECO:0000256" key="2">
    <source>
        <dbReference type="ARBA" id="ARBA00001947"/>
    </source>
</evidence>
<feature type="domain" description="tRNase Z endonuclease" evidence="13">
    <location>
        <begin position="118"/>
        <end position="180"/>
    </location>
</feature>
<dbReference type="InterPro" id="IPR027794">
    <property type="entry name" value="tRNase_Z_dom"/>
</dbReference>
<keyword evidence="10" id="KW-0862">Zinc</keyword>
<keyword evidence="8" id="KW-0255">Endonuclease</keyword>
<dbReference type="GO" id="GO:0005739">
    <property type="term" value="C:mitochondrion"/>
    <property type="evidence" value="ECO:0007669"/>
    <property type="project" value="TreeGrafter"/>
</dbReference>
<evidence type="ECO:0000256" key="11">
    <source>
        <dbReference type="SAM" id="MobiDB-lite"/>
    </source>
</evidence>
<keyword evidence="9" id="KW-0378">Hydrolase</keyword>
<evidence type="ECO:0000313" key="15">
    <source>
        <dbReference type="Proteomes" id="UP001303889"/>
    </source>
</evidence>
<evidence type="ECO:0000259" key="13">
    <source>
        <dbReference type="Pfam" id="PF13691"/>
    </source>
</evidence>
<sequence length="979" mass="107557">MHAGRARLAQVSLALQASRRASDYRLQLPVHHPHPLHPVPISRGPPARRAHFPKSKAPSIVLPPDLFPDTTPLPAASPSRPARATGIARYYLIPTPPGPAPTIVTRLPSRGNMLCWVQIVNTPTADTPGGCIVLHFDNRRYLFGRMAEGTQRTMVQRKMPLAKIHDIFLTGSIDWAATGGLLGMVLTIADIKAASAADIERTNAGRKAKNKKLVDGPVTHLNIHGGKNLVHYLATARSFILRKALPLQLREVRHDPRPPATHDAAADDSSDKMPEPDYEDESIKVWSIPLSAARERGQGPVQPEQVHDAAPRSPKKRKLSPSSSAASEPATADADPAVKDAAEQKFRESVVNDMFCSSWNLDTLREMRLDEVQLPAKIFVRNNKGHIEPYTGPPASEAPDTMVLVRLPWPASKVEQLPRTRPSNQAMSYIVKGHDRRGTFDPVAAEKLVADKRDYRKLTSGQSVVGKDGNLVTPDMVIGASFPGRGFAVVDLPSEHHIPALLDRPEFSDPNIMASLDIMFWILSDGVTLDSPGLRDFIKARQSIKHVVLSTSLCPNNLALESPMSQLIYMNALDKQRFPLPAYNTKPLSEIDEDLASFVQPARSGLRYQLAPDPAAFHTDAIVPTLSPRTNFRHMMERAPQALELATVARKALLAPADDADQSRDDLPCPDLEIIPLGTGSAMPSKYRNVSATLIRVPGWGSYLFDCGENTLGQLRRCLGYDGADEVLQDLRAIYISHAHADHHLGTVSVIARWNLVTPDRKLAIIAAPKYHDFLREFHQVQDLSMDRLLPVYLRPVPGGRPIPGSISRPLVPADITCPLPTIEACFVDHCTDATALVLTFPGSGLKLAYSGDCRPSAEFAALGRGAHLLVHECTFEDELGGDARAKKHSTLSEALGVGRRMEARRILLTHFSQRYPKLPVVSEETLRRGREGGREKDVEVLFAFDMMRVKLGEFKQAKAFLPAIRSLLEVGEKEEGGE</sequence>
<dbReference type="GO" id="GO:0042781">
    <property type="term" value="F:3'-tRNA processing endoribonuclease activity"/>
    <property type="evidence" value="ECO:0007669"/>
    <property type="project" value="UniProtKB-EC"/>
</dbReference>
<feature type="region of interest" description="Disordered" evidence="11">
    <location>
        <begin position="251"/>
        <end position="281"/>
    </location>
</feature>
<accession>A0AAN6RVK9</accession>
<organism evidence="14 15">
    <name type="scientific">Staphylotrichum tortipilum</name>
    <dbReference type="NCBI Taxonomy" id="2831512"/>
    <lineage>
        <taxon>Eukaryota</taxon>
        <taxon>Fungi</taxon>
        <taxon>Dikarya</taxon>
        <taxon>Ascomycota</taxon>
        <taxon>Pezizomycotina</taxon>
        <taxon>Sordariomycetes</taxon>
        <taxon>Sordariomycetidae</taxon>
        <taxon>Sordariales</taxon>
        <taxon>Chaetomiaceae</taxon>
        <taxon>Staphylotrichum</taxon>
    </lineage>
</organism>
<dbReference type="PANTHER" id="PTHR12553">
    <property type="entry name" value="ZINC PHOSPHODIESTERASE ELAC PROTEIN 2"/>
    <property type="match status" value="1"/>
</dbReference>
<evidence type="ECO:0000256" key="10">
    <source>
        <dbReference type="ARBA" id="ARBA00022833"/>
    </source>
</evidence>
<dbReference type="PANTHER" id="PTHR12553:SF49">
    <property type="entry name" value="ZINC PHOSPHODIESTERASE ELAC PROTEIN 2"/>
    <property type="match status" value="1"/>
</dbReference>
<keyword evidence="15" id="KW-1185">Reference proteome</keyword>
<dbReference type="Proteomes" id="UP001303889">
    <property type="component" value="Unassembled WGS sequence"/>
</dbReference>
<keyword evidence="7" id="KW-0479">Metal-binding</keyword>
<dbReference type="SUPFAM" id="SSF56281">
    <property type="entry name" value="Metallo-hydrolase/oxidoreductase"/>
    <property type="match status" value="2"/>
</dbReference>
<dbReference type="AlphaFoldDB" id="A0AAN6RVK9"/>
<reference evidence="14" key="1">
    <citation type="journal article" date="2023" name="Mol. Phylogenet. Evol.">
        <title>Genome-scale phylogeny and comparative genomics of the fungal order Sordariales.</title>
        <authorList>
            <person name="Hensen N."/>
            <person name="Bonometti L."/>
            <person name="Westerberg I."/>
            <person name="Brannstrom I.O."/>
            <person name="Guillou S."/>
            <person name="Cros-Aarteil S."/>
            <person name="Calhoun S."/>
            <person name="Haridas S."/>
            <person name="Kuo A."/>
            <person name="Mondo S."/>
            <person name="Pangilinan J."/>
            <person name="Riley R."/>
            <person name="LaButti K."/>
            <person name="Andreopoulos B."/>
            <person name="Lipzen A."/>
            <person name="Chen C."/>
            <person name="Yan M."/>
            <person name="Daum C."/>
            <person name="Ng V."/>
            <person name="Clum A."/>
            <person name="Steindorff A."/>
            <person name="Ohm R.A."/>
            <person name="Martin F."/>
            <person name="Silar P."/>
            <person name="Natvig D.O."/>
            <person name="Lalanne C."/>
            <person name="Gautier V."/>
            <person name="Ament-Velasquez S.L."/>
            <person name="Kruys A."/>
            <person name="Hutchinson M.I."/>
            <person name="Powell A.J."/>
            <person name="Barry K."/>
            <person name="Miller A.N."/>
            <person name="Grigoriev I.V."/>
            <person name="Debuchy R."/>
            <person name="Gladieux P."/>
            <person name="Hiltunen Thoren M."/>
            <person name="Johannesson H."/>
        </authorList>
    </citation>
    <scope>NUCLEOTIDE SEQUENCE</scope>
    <source>
        <strain evidence="14">CBS 103.79</strain>
    </source>
</reference>
<comment type="similarity">
    <text evidence="3">Belongs to the RNase Z family.</text>
</comment>
<evidence type="ECO:0000256" key="6">
    <source>
        <dbReference type="ARBA" id="ARBA00022722"/>
    </source>
</evidence>
<feature type="domain" description="Metallo-beta-lactamase" evidence="12">
    <location>
        <begin position="703"/>
        <end position="912"/>
    </location>
</feature>
<feature type="region of interest" description="Disordered" evidence="11">
    <location>
        <begin position="294"/>
        <end position="338"/>
    </location>
</feature>
<evidence type="ECO:0000256" key="8">
    <source>
        <dbReference type="ARBA" id="ARBA00022759"/>
    </source>
</evidence>
<dbReference type="CDD" id="cd07718">
    <property type="entry name" value="RNaseZ_ELAC1_ELAC2-C-term-like_MBL-fold"/>
    <property type="match status" value="1"/>
</dbReference>
<dbReference type="Pfam" id="PF13691">
    <property type="entry name" value="Lactamase_B_4"/>
    <property type="match status" value="1"/>
</dbReference>
<evidence type="ECO:0000256" key="1">
    <source>
        <dbReference type="ARBA" id="ARBA00000402"/>
    </source>
</evidence>
<gene>
    <name evidence="14" type="ORF">C8A05DRAFT_31083</name>
</gene>
<protein>
    <recommendedName>
        <fullName evidence="4">ribonuclease Z</fullName>
        <ecNumber evidence="4">3.1.26.11</ecNumber>
    </recommendedName>
</protein>
<proteinExistence type="inferred from homology"/>
<dbReference type="GO" id="GO:1990180">
    <property type="term" value="P:mitochondrial tRNA 3'-end processing"/>
    <property type="evidence" value="ECO:0007669"/>
    <property type="project" value="TreeGrafter"/>
</dbReference>
<comment type="catalytic activity">
    <reaction evidence="1">
        <text>Endonucleolytic cleavage of RNA, removing extra 3' nucleotides from tRNA precursor, generating 3' termini of tRNAs. A 3'-hydroxy group is left at the tRNA terminus and a 5'-phosphoryl group is left at the trailer molecule.</text>
        <dbReference type="EC" id="3.1.26.11"/>
    </reaction>
</comment>
<dbReference type="Pfam" id="PF12706">
    <property type="entry name" value="Lactamase_B_2"/>
    <property type="match status" value="1"/>
</dbReference>
<comment type="caution">
    <text evidence="14">The sequence shown here is derived from an EMBL/GenBank/DDBJ whole genome shotgun (WGS) entry which is preliminary data.</text>
</comment>
<evidence type="ECO:0000256" key="7">
    <source>
        <dbReference type="ARBA" id="ARBA00022723"/>
    </source>
</evidence>
<name>A0AAN6RVK9_9PEZI</name>
<dbReference type="InterPro" id="IPR001279">
    <property type="entry name" value="Metallo-B-lactamas"/>
</dbReference>
<keyword evidence="6" id="KW-0540">Nuclease</keyword>
<feature type="compositionally biased region" description="Low complexity" evidence="11">
    <location>
        <begin position="320"/>
        <end position="335"/>
    </location>
</feature>